<dbReference type="EMBL" id="JAUKTV010000010">
    <property type="protein sequence ID" value="KAK0726648.1"/>
    <property type="molecule type" value="Genomic_DNA"/>
</dbReference>
<keyword evidence="1" id="KW-0732">Signal</keyword>
<reference evidence="2" key="1">
    <citation type="submission" date="2023-06" db="EMBL/GenBank/DDBJ databases">
        <title>Genome-scale phylogeny and comparative genomics of the fungal order Sordariales.</title>
        <authorList>
            <consortium name="Lawrence Berkeley National Laboratory"/>
            <person name="Hensen N."/>
            <person name="Bonometti L."/>
            <person name="Westerberg I."/>
            <person name="Brannstrom I.O."/>
            <person name="Guillou S."/>
            <person name="Cros-Aarteil S."/>
            <person name="Calhoun S."/>
            <person name="Haridas S."/>
            <person name="Kuo A."/>
            <person name="Mondo S."/>
            <person name="Pangilinan J."/>
            <person name="Riley R."/>
            <person name="Labutti K."/>
            <person name="Andreopoulos B."/>
            <person name="Lipzen A."/>
            <person name="Chen C."/>
            <person name="Yanf M."/>
            <person name="Daum C."/>
            <person name="Ng V."/>
            <person name="Clum A."/>
            <person name="Steindorff A."/>
            <person name="Ohm R."/>
            <person name="Martin F."/>
            <person name="Silar P."/>
            <person name="Natvig D."/>
            <person name="Lalanne C."/>
            <person name="Gautier V."/>
            <person name="Ament-Velasquez S.L."/>
            <person name="Kruys A."/>
            <person name="Hutchinson M.I."/>
            <person name="Powell A.J."/>
            <person name="Barry K."/>
            <person name="Miller A.N."/>
            <person name="Grigoriev I.V."/>
            <person name="Debuchy R."/>
            <person name="Gladieux P."/>
            <person name="Thoren M.H."/>
            <person name="Johannesson H."/>
        </authorList>
    </citation>
    <scope>NUCLEOTIDE SEQUENCE</scope>
    <source>
        <strain evidence="2">CBS 540.89</strain>
    </source>
</reference>
<keyword evidence="3" id="KW-1185">Reference proteome</keyword>
<organism evidence="2 3">
    <name type="scientific">Apiosordaria backusii</name>
    <dbReference type="NCBI Taxonomy" id="314023"/>
    <lineage>
        <taxon>Eukaryota</taxon>
        <taxon>Fungi</taxon>
        <taxon>Dikarya</taxon>
        <taxon>Ascomycota</taxon>
        <taxon>Pezizomycotina</taxon>
        <taxon>Sordariomycetes</taxon>
        <taxon>Sordariomycetidae</taxon>
        <taxon>Sordariales</taxon>
        <taxon>Lasiosphaeriaceae</taxon>
        <taxon>Apiosordaria</taxon>
    </lineage>
</organism>
<accession>A0AA40E8T9</accession>
<evidence type="ECO:0000313" key="3">
    <source>
        <dbReference type="Proteomes" id="UP001172159"/>
    </source>
</evidence>
<name>A0AA40E8T9_9PEZI</name>
<dbReference type="AlphaFoldDB" id="A0AA40E8T9"/>
<feature type="signal peptide" evidence="1">
    <location>
        <begin position="1"/>
        <end position="21"/>
    </location>
</feature>
<comment type="caution">
    <text evidence="2">The sequence shown here is derived from an EMBL/GenBank/DDBJ whole genome shotgun (WGS) entry which is preliminary data.</text>
</comment>
<proteinExistence type="predicted"/>
<evidence type="ECO:0000256" key="1">
    <source>
        <dbReference type="SAM" id="SignalP"/>
    </source>
</evidence>
<protein>
    <recommendedName>
        <fullName evidence="4">F-box domain-containing protein</fullName>
    </recommendedName>
</protein>
<sequence>MAPPLFSLLNVYLALWAILDELDIDDGITSLSLTCRALHEHLFPYLESRVRRRFNHTPAGLTAAIKLARLGELERQGPRGLDSRHFCHTPRLEHGYYDPVYTRPEVSEHSYCCQPQYVNFQIFLRMNPARKKKFDAISDILQPYPVIGLDEMLKQLEPNTRGDELRKLRFLSDLCRLHQLSTKFIEGFLAHQAWTVDKITPLVPPEREWVYGPHLLSVPKWVEIAEVRDLAQATIWESLLHHREGPERDEEMRSMYRRWERAFSWVKDAIGPNRRPLSHTERSRIERAFFRLETHSLLHAMLMHEPQPQYRLAMCQFAGGMRDWEVEEMMTVSHMVENSLWYGLRTLVTSSECRDVNPREKPRTYYDPYILASLRRYDQMKFKFSVPEGSRSFSTVVDGDIGFNLPEGNNFSPTGSDVKYTEAQQPNHAWLCYADSTSSPLSRLLQIRHGAVKQLSNPVVLHCDTSGRYRSFGWSLLDRDTVEQLHLDRTGSFGAMLDGVYMHSVGRGNGDEEQVQVLMQIGWYQRKPMPIKAYEFLYGTQGSVDTSS</sequence>
<gene>
    <name evidence="2" type="ORF">B0T21DRAFT_395086</name>
</gene>
<feature type="chain" id="PRO_5041325405" description="F-box domain-containing protein" evidence="1">
    <location>
        <begin position="22"/>
        <end position="548"/>
    </location>
</feature>
<evidence type="ECO:0000313" key="2">
    <source>
        <dbReference type="EMBL" id="KAK0726648.1"/>
    </source>
</evidence>
<dbReference type="Proteomes" id="UP001172159">
    <property type="component" value="Unassembled WGS sequence"/>
</dbReference>
<evidence type="ECO:0008006" key="4">
    <source>
        <dbReference type="Google" id="ProtNLM"/>
    </source>
</evidence>